<organism evidence="1 4">
    <name type="scientific">Myxococcus virescens</name>
    <dbReference type="NCBI Taxonomy" id="83456"/>
    <lineage>
        <taxon>Bacteria</taxon>
        <taxon>Pseudomonadati</taxon>
        <taxon>Myxococcota</taxon>
        <taxon>Myxococcia</taxon>
        <taxon>Myxococcales</taxon>
        <taxon>Cystobacterineae</taxon>
        <taxon>Myxococcaceae</taxon>
        <taxon>Myxococcus</taxon>
    </lineage>
</organism>
<name>A0A511HM49_9BACT</name>
<sequence>MNCTRRPQLFFKSTPGGPLGWRTTIRAEGLPEVKEDGRNSDEAKTLAYASLQRLVDASEAQGKPLDIEDFDIYVVDDDAEGAQ</sequence>
<dbReference type="EMBL" id="BJVY01000051">
    <property type="protein sequence ID" value="GEL74657.1"/>
    <property type="molecule type" value="Genomic_DNA"/>
</dbReference>
<dbReference type="RefSeq" id="WP_090491694.1">
    <property type="nucleotide sequence ID" value="NZ_BJVY01000051.1"/>
</dbReference>
<accession>A0A511HM49</accession>
<dbReference type="EMBL" id="FNAJ01000008">
    <property type="protein sequence ID" value="SDE55118.1"/>
    <property type="molecule type" value="Genomic_DNA"/>
</dbReference>
<evidence type="ECO:0000313" key="1">
    <source>
        <dbReference type="EMBL" id="GEL74657.1"/>
    </source>
</evidence>
<keyword evidence="3" id="KW-1185">Reference proteome</keyword>
<comment type="caution">
    <text evidence="1">The sequence shown here is derived from an EMBL/GenBank/DDBJ whole genome shotgun (WGS) entry which is preliminary data.</text>
</comment>
<dbReference type="Proteomes" id="UP000198717">
    <property type="component" value="Unassembled WGS sequence"/>
</dbReference>
<dbReference type="Proteomes" id="UP000321224">
    <property type="component" value="Unassembled WGS sequence"/>
</dbReference>
<reference evidence="1 4" key="2">
    <citation type="submission" date="2019-07" db="EMBL/GenBank/DDBJ databases">
        <title>Whole genome shotgun sequence of Myxococcus virescens NBRC 100334.</title>
        <authorList>
            <person name="Hosoyama A."/>
            <person name="Uohara A."/>
            <person name="Ohji S."/>
            <person name="Ichikawa N."/>
        </authorList>
    </citation>
    <scope>NUCLEOTIDE SEQUENCE [LARGE SCALE GENOMIC DNA]</scope>
    <source>
        <strain evidence="1 4">NBRC 100334</strain>
    </source>
</reference>
<evidence type="ECO:0000313" key="4">
    <source>
        <dbReference type="Proteomes" id="UP000321224"/>
    </source>
</evidence>
<evidence type="ECO:0008006" key="5">
    <source>
        <dbReference type="Google" id="ProtNLM"/>
    </source>
</evidence>
<reference evidence="2 3" key="1">
    <citation type="submission" date="2016-10" db="EMBL/GenBank/DDBJ databases">
        <authorList>
            <person name="Varghese N."/>
            <person name="Submissions S."/>
        </authorList>
    </citation>
    <scope>NUCLEOTIDE SEQUENCE [LARGE SCALE GENOMIC DNA]</scope>
    <source>
        <strain evidence="2 3">DSM 2260</strain>
    </source>
</reference>
<protein>
    <recommendedName>
        <fullName evidence="5">HicB family protein</fullName>
    </recommendedName>
</protein>
<proteinExistence type="predicted"/>
<dbReference type="AlphaFoldDB" id="A0A511HM49"/>
<evidence type="ECO:0000313" key="3">
    <source>
        <dbReference type="Proteomes" id="UP000198717"/>
    </source>
</evidence>
<evidence type="ECO:0000313" key="2">
    <source>
        <dbReference type="EMBL" id="SDE55118.1"/>
    </source>
</evidence>
<gene>
    <name evidence="1" type="ORF">MVI01_64410</name>
    <name evidence="2" type="ORF">SAMN04488504_108184</name>
</gene>